<dbReference type="PANTHER" id="PTHR10625">
    <property type="entry name" value="HISTONE DEACETYLASE HDAC1-RELATED"/>
    <property type="match status" value="1"/>
</dbReference>
<dbReference type="PRINTS" id="PR01270">
    <property type="entry name" value="HDASUPER"/>
</dbReference>
<proteinExistence type="inferred from homology"/>
<organism evidence="4 5">
    <name type="scientific">Rivihabitans pingtungensis</name>
    <dbReference type="NCBI Taxonomy" id="1054498"/>
    <lineage>
        <taxon>Bacteria</taxon>
        <taxon>Pseudomonadati</taxon>
        <taxon>Pseudomonadota</taxon>
        <taxon>Betaproteobacteria</taxon>
        <taxon>Neisseriales</taxon>
        <taxon>Aquaspirillaceae</taxon>
        <taxon>Rivihabitans</taxon>
    </lineage>
</organism>
<evidence type="ECO:0000259" key="3">
    <source>
        <dbReference type="Pfam" id="PF00850"/>
    </source>
</evidence>
<name>A0A318KHR3_9NEIS</name>
<dbReference type="InterPro" id="IPR000286">
    <property type="entry name" value="HDACs"/>
</dbReference>
<keyword evidence="5" id="KW-1185">Reference proteome</keyword>
<dbReference type="EMBL" id="QJKI01000016">
    <property type="protein sequence ID" value="PXX77644.1"/>
    <property type="molecule type" value="Genomic_DNA"/>
</dbReference>
<reference evidence="4 5" key="1">
    <citation type="submission" date="2018-05" db="EMBL/GenBank/DDBJ databases">
        <title>Genomic Encyclopedia of Type Strains, Phase IV (KMG-IV): sequencing the most valuable type-strain genomes for metagenomic binning, comparative biology and taxonomic classification.</title>
        <authorList>
            <person name="Goeker M."/>
        </authorList>
    </citation>
    <scope>NUCLEOTIDE SEQUENCE [LARGE SCALE GENOMIC DNA]</scope>
    <source>
        <strain evidence="4 5">DSM 29661</strain>
    </source>
</reference>
<dbReference type="RefSeq" id="WP_110391318.1">
    <property type="nucleotide sequence ID" value="NZ_QJKI01000016.1"/>
</dbReference>
<protein>
    <submittedName>
        <fullName evidence="4">Acetoin utilization deacetylase AcuC-like enzyme</fullName>
    </submittedName>
</protein>
<dbReference type="InterPro" id="IPR023696">
    <property type="entry name" value="Ureohydrolase_dom_sf"/>
</dbReference>
<dbReference type="GO" id="GO:0016787">
    <property type="term" value="F:hydrolase activity"/>
    <property type="evidence" value="ECO:0007669"/>
    <property type="project" value="UniProtKB-KW"/>
</dbReference>
<dbReference type="Pfam" id="PF00850">
    <property type="entry name" value="Hist_deacetyl"/>
    <property type="match status" value="1"/>
</dbReference>
<evidence type="ECO:0000256" key="2">
    <source>
        <dbReference type="ARBA" id="ARBA00022801"/>
    </source>
</evidence>
<dbReference type="OrthoDB" id="9808367at2"/>
<dbReference type="CDD" id="cd09993">
    <property type="entry name" value="HDAC_classIV"/>
    <property type="match status" value="1"/>
</dbReference>
<dbReference type="PANTHER" id="PTHR10625:SF19">
    <property type="entry name" value="HISTONE DEACETYLASE 12"/>
    <property type="match status" value="1"/>
</dbReference>
<accession>A0A318KHR3</accession>
<evidence type="ECO:0000313" key="4">
    <source>
        <dbReference type="EMBL" id="PXX77644.1"/>
    </source>
</evidence>
<evidence type="ECO:0000313" key="5">
    <source>
        <dbReference type="Proteomes" id="UP000247555"/>
    </source>
</evidence>
<feature type="domain" description="Histone deacetylase" evidence="3">
    <location>
        <begin position="27"/>
        <end position="277"/>
    </location>
</feature>
<comment type="similarity">
    <text evidence="1">Belongs to the histone deacetylase family.</text>
</comment>
<gene>
    <name evidence="4" type="ORF">DFR34_11623</name>
</gene>
<dbReference type="InterPro" id="IPR044150">
    <property type="entry name" value="HDAC_classIV"/>
</dbReference>
<dbReference type="GO" id="GO:0040029">
    <property type="term" value="P:epigenetic regulation of gene expression"/>
    <property type="evidence" value="ECO:0007669"/>
    <property type="project" value="TreeGrafter"/>
</dbReference>
<dbReference type="AlphaFoldDB" id="A0A318KHR3"/>
<keyword evidence="2" id="KW-0378">Hydrolase</keyword>
<dbReference type="InterPro" id="IPR037138">
    <property type="entry name" value="His_deacetylse_dom_sf"/>
</dbReference>
<dbReference type="InterPro" id="IPR023801">
    <property type="entry name" value="His_deacetylse_dom"/>
</dbReference>
<dbReference type="Gene3D" id="3.40.800.20">
    <property type="entry name" value="Histone deacetylase domain"/>
    <property type="match status" value="1"/>
</dbReference>
<dbReference type="GO" id="GO:0004407">
    <property type="term" value="F:histone deacetylase activity"/>
    <property type="evidence" value="ECO:0007669"/>
    <property type="project" value="InterPro"/>
</dbReference>
<sequence>MQIFHIDQFVLPLPAGHRFPMEKYAMLRHAVAAFAGELLCVPDAAHADELVLAHDPDYITQVFSGELPAAAQREIGFPWSPGLVERSRRSVGATIAACRSALWSGCGVNLAGGTHHAAYARGSGFCVFNDIVTAVRVMQREGRIRRALVVDLDVHQGNGTAALCEGDASIYTFSMHGAGNFPFRKHPSDWDIEFPDGTGDEPYLAALACALPALFTRARPDLLVYLAGADPLASDRLGKLNLSQAGLAARDAMVLDACDAQGMPVALCMGGGYAQPISDTVAVQTETVRETVRRYAGAR</sequence>
<comment type="caution">
    <text evidence="4">The sequence shown here is derived from an EMBL/GenBank/DDBJ whole genome shotgun (WGS) entry which is preliminary data.</text>
</comment>
<evidence type="ECO:0000256" key="1">
    <source>
        <dbReference type="ARBA" id="ARBA00005947"/>
    </source>
</evidence>
<dbReference type="Proteomes" id="UP000247555">
    <property type="component" value="Unassembled WGS sequence"/>
</dbReference>
<dbReference type="SUPFAM" id="SSF52768">
    <property type="entry name" value="Arginase/deacetylase"/>
    <property type="match status" value="1"/>
</dbReference>